<dbReference type="GO" id="GO:0005886">
    <property type="term" value="C:plasma membrane"/>
    <property type="evidence" value="ECO:0007669"/>
    <property type="project" value="UniProtKB-SubCell"/>
</dbReference>
<evidence type="ECO:0000256" key="15">
    <source>
        <dbReference type="ARBA" id="ARBA00032605"/>
    </source>
</evidence>
<dbReference type="HAMAP" id="MF_00719">
    <property type="entry name" value="CobS"/>
    <property type="match status" value="1"/>
</dbReference>
<evidence type="ECO:0000256" key="10">
    <source>
        <dbReference type="ARBA" id="ARBA00022692"/>
    </source>
</evidence>
<feature type="transmembrane region" description="Helical" evidence="19">
    <location>
        <begin position="50"/>
        <end position="70"/>
    </location>
</feature>
<organism evidence="20">
    <name type="scientific">marine sediment metagenome</name>
    <dbReference type="NCBI Taxonomy" id="412755"/>
    <lineage>
        <taxon>unclassified sequences</taxon>
        <taxon>metagenomes</taxon>
        <taxon>ecological metagenomes</taxon>
    </lineage>
</organism>
<evidence type="ECO:0000256" key="12">
    <source>
        <dbReference type="ARBA" id="ARBA00022989"/>
    </source>
</evidence>
<dbReference type="InterPro" id="IPR003805">
    <property type="entry name" value="CobS"/>
</dbReference>
<proteinExistence type="inferred from homology"/>
<comment type="similarity">
    <text evidence="4">Belongs to the CobS family.</text>
</comment>
<keyword evidence="7" id="KW-1003">Cell membrane</keyword>
<evidence type="ECO:0000256" key="3">
    <source>
        <dbReference type="ARBA" id="ARBA00004663"/>
    </source>
</evidence>
<evidence type="ECO:0000256" key="11">
    <source>
        <dbReference type="ARBA" id="ARBA00022842"/>
    </source>
</evidence>
<keyword evidence="12 19" id="KW-1133">Transmembrane helix</keyword>
<evidence type="ECO:0000256" key="17">
    <source>
        <dbReference type="ARBA" id="ARBA00048623"/>
    </source>
</evidence>
<evidence type="ECO:0000256" key="13">
    <source>
        <dbReference type="ARBA" id="ARBA00023136"/>
    </source>
</evidence>
<gene>
    <name evidence="20" type="ORF">LCGC14_0894060</name>
</gene>
<protein>
    <recommendedName>
        <fullName evidence="6">Adenosylcobinamide-GDP ribazoletransferase</fullName>
        <ecNumber evidence="5">2.7.8.26</ecNumber>
    </recommendedName>
    <alternativeName>
        <fullName evidence="16">Cobalamin synthase</fullName>
    </alternativeName>
    <alternativeName>
        <fullName evidence="15">Cobalamin-5'-phosphate synthase</fullName>
    </alternativeName>
</protein>
<evidence type="ECO:0000256" key="14">
    <source>
        <dbReference type="ARBA" id="ARBA00025228"/>
    </source>
</evidence>
<feature type="transmembrane region" description="Helical" evidence="19">
    <location>
        <begin position="218"/>
        <end position="234"/>
    </location>
</feature>
<dbReference type="UniPathway" id="UPA00148">
    <property type="reaction ID" value="UER00238"/>
</dbReference>
<evidence type="ECO:0000256" key="16">
    <source>
        <dbReference type="ARBA" id="ARBA00032853"/>
    </source>
</evidence>
<evidence type="ECO:0000256" key="18">
    <source>
        <dbReference type="ARBA" id="ARBA00049504"/>
    </source>
</evidence>
<comment type="cofactor">
    <cofactor evidence="1">
        <name>Mg(2+)</name>
        <dbReference type="ChEBI" id="CHEBI:18420"/>
    </cofactor>
</comment>
<evidence type="ECO:0000256" key="7">
    <source>
        <dbReference type="ARBA" id="ARBA00022475"/>
    </source>
</evidence>
<comment type="subcellular location">
    <subcellularLocation>
        <location evidence="2">Cell membrane</location>
        <topology evidence="2">Multi-pass membrane protein</topology>
    </subcellularLocation>
</comment>
<evidence type="ECO:0000256" key="5">
    <source>
        <dbReference type="ARBA" id="ARBA00013200"/>
    </source>
</evidence>
<evidence type="ECO:0000256" key="9">
    <source>
        <dbReference type="ARBA" id="ARBA00022679"/>
    </source>
</evidence>
<dbReference type="GO" id="GO:0009236">
    <property type="term" value="P:cobalamin biosynthetic process"/>
    <property type="evidence" value="ECO:0007669"/>
    <property type="project" value="UniProtKB-UniPathway"/>
</dbReference>
<evidence type="ECO:0000256" key="8">
    <source>
        <dbReference type="ARBA" id="ARBA00022573"/>
    </source>
</evidence>
<feature type="transmembrane region" description="Helical" evidence="19">
    <location>
        <begin position="124"/>
        <end position="143"/>
    </location>
</feature>
<comment type="caution">
    <text evidence="20">The sequence shown here is derived from an EMBL/GenBank/DDBJ whole genome shotgun (WGS) entry which is preliminary data.</text>
</comment>
<evidence type="ECO:0000256" key="4">
    <source>
        <dbReference type="ARBA" id="ARBA00010561"/>
    </source>
</evidence>
<dbReference type="GO" id="GO:0008818">
    <property type="term" value="F:cobalamin 5'-phosphate synthase activity"/>
    <property type="evidence" value="ECO:0007669"/>
    <property type="project" value="InterPro"/>
</dbReference>
<reference evidence="20" key="1">
    <citation type="journal article" date="2015" name="Nature">
        <title>Complex archaea that bridge the gap between prokaryotes and eukaryotes.</title>
        <authorList>
            <person name="Spang A."/>
            <person name="Saw J.H."/>
            <person name="Jorgensen S.L."/>
            <person name="Zaremba-Niedzwiedzka K."/>
            <person name="Martijn J."/>
            <person name="Lind A.E."/>
            <person name="van Eijk R."/>
            <person name="Schleper C."/>
            <person name="Guy L."/>
            <person name="Ettema T.J."/>
        </authorList>
    </citation>
    <scope>NUCLEOTIDE SEQUENCE</scope>
</reference>
<dbReference type="EC" id="2.7.8.26" evidence="5"/>
<keyword evidence="13 19" id="KW-0472">Membrane</keyword>
<evidence type="ECO:0000256" key="6">
    <source>
        <dbReference type="ARBA" id="ARBA00015850"/>
    </source>
</evidence>
<feature type="transmembrane region" description="Helical" evidence="19">
    <location>
        <begin position="149"/>
        <end position="174"/>
    </location>
</feature>
<dbReference type="PANTHER" id="PTHR34148">
    <property type="entry name" value="ADENOSYLCOBINAMIDE-GDP RIBAZOLETRANSFERASE"/>
    <property type="match status" value="1"/>
</dbReference>
<comment type="catalytic activity">
    <reaction evidence="18">
        <text>alpha-ribazole 5'-phosphate + adenosylcob(III)inamide-GDP = adenosylcob(III)alamin 5'-phosphate + GMP + H(+)</text>
        <dbReference type="Rhea" id="RHEA:23560"/>
        <dbReference type="ChEBI" id="CHEBI:15378"/>
        <dbReference type="ChEBI" id="CHEBI:57918"/>
        <dbReference type="ChEBI" id="CHEBI:58115"/>
        <dbReference type="ChEBI" id="CHEBI:60487"/>
        <dbReference type="ChEBI" id="CHEBI:60493"/>
        <dbReference type="EC" id="2.7.8.26"/>
    </reaction>
</comment>
<comment type="catalytic activity">
    <reaction evidence="17">
        <text>alpha-ribazole + adenosylcob(III)inamide-GDP = adenosylcob(III)alamin + GMP + H(+)</text>
        <dbReference type="Rhea" id="RHEA:16049"/>
        <dbReference type="ChEBI" id="CHEBI:10329"/>
        <dbReference type="ChEBI" id="CHEBI:15378"/>
        <dbReference type="ChEBI" id="CHEBI:18408"/>
        <dbReference type="ChEBI" id="CHEBI:58115"/>
        <dbReference type="ChEBI" id="CHEBI:60487"/>
        <dbReference type="EC" id="2.7.8.26"/>
    </reaction>
</comment>
<accession>A0A0F9RHM2</accession>
<evidence type="ECO:0000256" key="2">
    <source>
        <dbReference type="ARBA" id="ARBA00004651"/>
    </source>
</evidence>
<feature type="transmembrane region" description="Helical" evidence="19">
    <location>
        <begin position="20"/>
        <end position="38"/>
    </location>
</feature>
<dbReference type="Pfam" id="PF02654">
    <property type="entry name" value="CobS"/>
    <property type="match status" value="1"/>
</dbReference>
<keyword evidence="9" id="KW-0808">Transferase</keyword>
<dbReference type="NCBIfam" id="TIGR00317">
    <property type="entry name" value="cobS"/>
    <property type="match status" value="1"/>
</dbReference>
<dbReference type="GO" id="GO:0051073">
    <property type="term" value="F:adenosylcobinamide-GDP ribazoletransferase activity"/>
    <property type="evidence" value="ECO:0007669"/>
    <property type="project" value="UniProtKB-EC"/>
</dbReference>
<evidence type="ECO:0000256" key="19">
    <source>
        <dbReference type="SAM" id="Phobius"/>
    </source>
</evidence>
<name>A0A0F9RHM2_9ZZZZ</name>
<sequence>MTEQNARHERHTSRARHEWQAFWLAIGFLTRIPMLVHIDYSQKLMNQCSAYFPVVGLLLGALYAGLFTVFSLAWSPLISVLLVLCVHLFVTGAFHEDGLADSVDALGGGYTVEKRLEIMKDSRIGTYGTVALLMALGLKAALLLDTRSIWLALLVTPAISRLTPLLLMAFLPYVTDPDKSKSKPVAEDFSRKRLTLSIAFTTAVALLCSMWMPGFWLVALTATIFVALLWGRYLRQQLGGYTGDTLGASVVFCELALLLGM</sequence>
<feature type="transmembrane region" description="Helical" evidence="19">
    <location>
        <begin position="76"/>
        <end position="94"/>
    </location>
</feature>
<keyword evidence="11" id="KW-0460">Magnesium</keyword>
<dbReference type="AlphaFoldDB" id="A0A0F9RHM2"/>
<comment type="pathway">
    <text evidence="3">Cofactor biosynthesis; adenosylcobalamin biosynthesis; adenosylcobalamin from cob(II)yrinate a,c-diamide: step 7/7.</text>
</comment>
<dbReference type="EMBL" id="LAZR01002877">
    <property type="protein sequence ID" value="KKN24521.1"/>
    <property type="molecule type" value="Genomic_DNA"/>
</dbReference>
<keyword evidence="8" id="KW-0169">Cobalamin biosynthesis</keyword>
<comment type="function">
    <text evidence="14">Joins adenosylcobinamide-GDP and alpha-ribazole to generate adenosylcobalamin (Ado-cobalamin). Also synthesizes adenosylcobalamin 5'-phosphate from adenosylcobinamide-GDP and alpha-ribazole 5'-phosphate.</text>
</comment>
<evidence type="ECO:0000313" key="20">
    <source>
        <dbReference type="EMBL" id="KKN24521.1"/>
    </source>
</evidence>
<evidence type="ECO:0000256" key="1">
    <source>
        <dbReference type="ARBA" id="ARBA00001946"/>
    </source>
</evidence>
<dbReference type="PANTHER" id="PTHR34148:SF1">
    <property type="entry name" value="ADENOSYLCOBINAMIDE-GDP RIBAZOLETRANSFERASE"/>
    <property type="match status" value="1"/>
</dbReference>
<feature type="transmembrane region" description="Helical" evidence="19">
    <location>
        <begin position="241"/>
        <end position="260"/>
    </location>
</feature>
<keyword evidence="10 19" id="KW-0812">Transmembrane</keyword>